<name>A0A164W7W7_9CRUS</name>
<gene>
    <name evidence="1" type="ORF">APZ42_021934</name>
</gene>
<sequence length="63" mass="7491">MIKIRIFVFKTKRGEHGLIFLLLSRILSEKEKGERNTRQQTEIIIINLEGKKKRVKDGRGRRN</sequence>
<evidence type="ECO:0000313" key="1">
    <source>
        <dbReference type="EMBL" id="KZS13031.1"/>
    </source>
</evidence>
<protein>
    <submittedName>
        <fullName evidence="1">Uncharacterized protein</fullName>
    </submittedName>
</protein>
<keyword evidence="2" id="KW-1185">Reference proteome</keyword>
<organism evidence="1 2">
    <name type="scientific">Daphnia magna</name>
    <dbReference type="NCBI Taxonomy" id="35525"/>
    <lineage>
        <taxon>Eukaryota</taxon>
        <taxon>Metazoa</taxon>
        <taxon>Ecdysozoa</taxon>
        <taxon>Arthropoda</taxon>
        <taxon>Crustacea</taxon>
        <taxon>Branchiopoda</taxon>
        <taxon>Diplostraca</taxon>
        <taxon>Cladocera</taxon>
        <taxon>Anomopoda</taxon>
        <taxon>Daphniidae</taxon>
        <taxon>Daphnia</taxon>
    </lineage>
</organism>
<dbReference type="Proteomes" id="UP000076858">
    <property type="component" value="Unassembled WGS sequence"/>
</dbReference>
<proteinExistence type="predicted"/>
<evidence type="ECO:0000313" key="2">
    <source>
        <dbReference type="Proteomes" id="UP000076858"/>
    </source>
</evidence>
<accession>A0A164W7W7</accession>
<comment type="caution">
    <text evidence="1">The sequence shown here is derived from an EMBL/GenBank/DDBJ whole genome shotgun (WGS) entry which is preliminary data.</text>
</comment>
<reference evidence="1 2" key="1">
    <citation type="submission" date="2016-03" db="EMBL/GenBank/DDBJ databases">
        <title>EvidentialGene: Evidence-directed Construction of Genes on Genomes.</title>
        <authorList>
            <person name="Gilbert D.G."/>
            <person name="Choi J.-H."/>
            <person name="Mockaitis K."/>
            <person name="Colbourne J."/>
            <person name="Pfrender M."/>
        </authorList>
    </citation>
    <scope>NUCLEOTIDE SEQUENCE [LARGE SCALE GENOMIC DNA]</scope>
    <source>
        <strain evidence="1 2">Xinb3</strain>
        <tissue evidence="1">Complete organism</tissue>
    </source>
</reference>
<dbReference type="EMBL" id="LRGB01001311">
    <property type="protein sequence ID" value="KZS13031.1"/>
    <property type="molecule type" value="Genomic_DNA"/>
</dbReference>
<dbReference type="AlphaFoldDB" id="A0A164W7W7"/>